<reference evidence="4" key="1">
    <citation type="journal article" date="2019" name="Int. J. Syst. Evol. Microbiol.">
        <title>The Global Catalogue of Microorganisms (GCM) 10K type strain sequencing project: providing services to taxonomists for standard genome sequencing and annotation.</title>
        <authorList>
            <consortium name="The Broad Institute Genomics Platform"/>
            <consortium name="The Broad Institute Genome Sequencing Center for Infectious Disease"/>
            <person name="Wu L."/>
            <person name="Ma J."/>
        </authorList>
    </citation>
    <scope>NUCLEOTIDE SEQUENCE [LARGE SCALE GENOMIC DNA]</scope>
    <source>
        <strain evidence="4">JCM 17656</strain>
    </source>
</reference>
<accession>A0ABP6X580</accession>
<name>A0ABP6X580_9ACTN</name>
<proteinExistence type="predicted"/>
<dbReference type="InterPro" id="IPR038717">
    <property type="entry name" value="Tc1-like_DDE_dom"/>
</dbReference>
<evidence type="ECO:0000259" key="2">
    <source>
        <dbReference type="Pfam" id="PF13358"/>
    </source>
</evidence>
<dbReference type="InterPro" id="IPR036397">
    <property type="entry name" value="RNaseH_sf"/>
</dbReference>
<dbReference type="Pfam" id="PF13551">
    <property type="entry name" value="HTH_29"/>
    <property type="match status" value="1"/>
</dbReference>
<dbReference type="SUPFAM" id="SSF53098">
    <property type="entry name" value="Ribonuclease H-like"/>
    <property type="match status" value="1"/>
</dbReference>
<dbReference type="InterPro" id="IPR047655">
    <property type="entry name" value="Transpos_IS630-like"/>
</dbReference>
<dbReference type="SUPFAM" id="SSF46689">
    <property type="entry name" value="Homeodomain-like"/>
    <property type="match status" value="1"/>
</dbReference>
<sequence length="389" mass="43567">MAEPDRVRRMTGQEGQRLQQIVRRGSTSSVRYRRAMMLLASAGGNRVPVIAQLVQADEDTVRDVIHRFNEIGLACLDPHWAAGRPRQLKPDDEDFVTQTAITRPTKLGQPFTRWSLRKLVAYLRKVHGRIIRIGREALRCLLARRGVTFQRTKTWKESPDPEREVKLDRIEEVLDRFLDRVFAFDEFGPLGIRPTAGSGWAKQGHPERLPATYHRTHGVRYFHGCYSVGDDRLWGVNHRRKGGANTLAALKSIRAARPDGAPIYVILDNLSAHKGADTRRWAKKNKVELCFTPTYASWANPIEAHFGPLRQFTIANSHHRSHTVQTGPCTPTYAGATPTPATPTCWPPDGASGPVSAAKRVSAGADDPRSRHDCEALTKSLRMPSRGTE</sequence>
<dbReference type="InterPro" id="IPR012337">
    <property type="entry name" value="RNaseH-like_sf"/>
</dbReference>
<dbReference type="Gene3D" id="3.30.420.10">
    <property type="entry name" value="Ribonuclease H-like superfamily/Ribonuclease H"/>
    <property type="match status" value="1"/>
</dbReference>
<evidence type="ECO:0000313" key="4">
    <source>
        <dbReference type="Proteomes" id="UP001500707"/>
    </source>
</evidence>
<dbReference type="EMBL" id="BAABCE010000009">
    <property type="protein sequence ID" value="GAA3561716.1"/>
    <property type="molecule type" value="Genomic_DNA"/>
</dbReference>
<keyword evidence="4" id="KW-1185">Reference proteome</keyword>
<dbReference type="Pfam" id="PF13358">
    <property type="entry name" value="DDE_3"/>
    <property type="match status" value="1"/>
</dbReference>
<dbReference type="Proteomes" id="UP001500707">
    <property type="component" value="Unassembled WGS sequence"/>
</dbReference>
<feature type="domain" description="Tc1-like transposase DDE" evidence="2">
    <location>
        <begin position="181"/>
        <end position="315"/>
    </location>
</feature>
<feature type="compositionally biased region" description="Basic and acidic residues" evidence="1">
    <location>
        <begin position="366"/>
        <end position="376"/>
    </location>
</feature>
<evidence type="ECO:0000256" key="1">
    <source>
        <dbReference type="SAM" id="MobiDB-lite"/>
    </source>
</evidence>
<organism evidence="3 4">
    <name type="scientific">Streptomyces osmaniensis</name>
    <dbReference type="NCBI Taxonomy" id="593134"/>
    <lineage>
        <taxon>Bacteria</taxon>
        <taxon>Bacillati</taxon>
        <taxon>Actinomycetota</taxon>
        <taxon>Actinomycetes</taxon>
        <taxon>Kitasatosporales</taxon>
        <taxon>Streptomycetaceae</taxon>
        <taxon>Streptomyces</taxon>
    </lineage>
</organism>
<dbReference type="InterPro" id="IPR009057">
    <property type="entry name" value="Homeodomain-like_sf"/>
</dbReference>
<gene>
    <name evidence="3" type="ORF">GCM10022295_49860</name>
</gene>
<comment type="caution">
    <text evidence="3">The sequence shown here is derived from an EMBL/GenBank/DDBJ whole genome shotgun (WGS) entry which is preliminary data.</text>
</comment>
<protein>
    <submittedName>
        <fullName evidence="3">IS630 family transposase</fullName>
    </submittedName>
</protein>
<dbReference type="NCBIfam" id="NF033545">
    <property type="entry name" value="transpos_IS630"/>
    <property type="match status" value="1"/>
</dbReference>
<evidence type="ECO:0000313" key="3">
    <source>
        <dbReference type="EMBL" id="GAA3561716.1"/>
    </source>
</evidence>
<feature type="region of interest" description="Disordered" evidence="1">
    <location>
        <begin position="340"/>
        <end position="389"/>
    </location>
</feature>